<organism evidence="2 3">
    <name type="scientific">Friedmanniomyces endolithicus</name>
    <dbReference type="NCBI Taxonomy" id="329885"/>
    <lineage>
        <taxon>Eukaryota</taxon>
        <taxon>Fungi</taxon>
        <taxon>Dikarya</taxon>
        <taxon>Ascomycota</taxon>
        <taxon>Pezizomycotina</taxon>
        <taxon>Dothideomycetes</taxon>
        <taxon>Dothideomycetidae</taxon>
        <taxon>Mycosphaerellales</taxon>
        <taxon>Teratosphaeriaceae</taxon>
        <taxon>Friedmanniomyces</taxon>
    </lineage>
</organism>
<protein>
    <submittedName>
        <fullName evidence="2">Uncharacterized protein</fullName>
    </submittedName>
</protein>
<reference evidence="2" key="1">
    <citation type="submission" date="2023-06" db="EMBL/GenBank/DDBJ databases">
        <title>Black Yeasts Isolated from many extreme environments.</title>
        <authorList>
            <person name="Coleine C."/>
            <person name="Stajich J.E."/>
            <person name="Selbmann L."/>
        </authorList>
    </citation>
    <scope>NUCLEOTIDE SEQUENCE</scope>
    <source>
        <strain evidence="2">CCFEE 5200</strain>
    </source>
</reference>
<feature type="compositionally biased region" description="Basic and acidic residues" evidence="1">
    <location>
        <begin position="362"/>
        <end position="372"/>
    </location>
</feature>
<feature type="region of interest" description="Disordered" evidence="1">
    <location>
        <begin position="255"/>
        <end position="384"/>
    </location>
</feature>
<dbReference type="Proteomes" id="UP001175353">
    <property type="component" value="Unassembled WGS sequence"/>
</dbReference>
<accession>A0AAN6KMH8</accession>
<feature type="compositionally biased region" description="Acidic residues" evidence="1">
    <location>
        <begin position="192"/>
        <end position="201"/>
    </location>
</feature>
<proteinExistence type="predicted"/>
<gene>
    <name evidence="2" type="ORF">LTR91_008422</name>
</gene>
<name>A0AAN6KMH8_9PEZI</name>
<dbReference type="AlphaFoldDB" id="A0AAN6KMH8"/>
<comment type="caution">
    <text evidence="2">The sequence shown here is derived from an EMBL/GenBank/DDBJ whole genome shotgun (WGS) entry which is preliminary data.</text>
</comment>
<evidence type="ECO:0000313" key="3">
    <source>
        <dbReference type="Proteomes" id="UP001175353"/>
    </source>
</evidence>
<feature type="region of interest" description="Disordered" evidence="1">
    <location>
        <begin position="182"/>
        <end position="222"/>
    </location>
</feature>
<keyword evidence="3" id="KW-1185">Reference proteome</keyword>
<evidence type="ECO:0000313" key="2">
    <source>
        <dbReference type="EMBL" id="KAK0992170.1"/>
    </source>
</evidence>
<dbReference type="EMBL" id="JAUJLE010000064">
    <property type="protein sequence ID" value="KAK0992170.1"/>
    <property type="molecule type" value="Genomic_DNA"/>
</dbReference>
<sequence>MQGISRNLGRIGIHINCFAWIEARIGDGTQTTRPNTKMPRKPVRGVTAAYAASQPLFDALKAATDQAGEQKIHLAKARDTVQNLHVNLVDTTKTDDAQKHELYVECLMKAWTSAMEAYCKVFEELCKVSAADATVGRAAGKGHEQFKVMADTATAASEQARSYRVVEKPIGATSENGREVPIISGKRVRESDEQERDEEQVVEGSGQTVNTKKQRKRARLSALKNPGAEIGIGMHGTGAGAAKMREEVEVDLQPSAPMQHHTPVSQHKEPQPEPEMESNSAGKENNGPVVEYEDVSAEVTARLKAKAEKKKAKKEAKKRKRESGDTVLVEAAGLEKPSSKKVKVDGVLAEKDAVVGQGQTKRRQDDGAKQHEGGSPAKRRKGKA</sequence>
<feature type="compositionally biased region" description="Basic residues" evidence="1">
    <location>
        <begin position="303"/>
        <end position="321"/>
    </location>
</feature>
<evidence type="ECO:0000256" key="1">
    <source>
        <dbReference type="SAM" id="MobiDB-lite"/>
    </source>
</evidence>
<feature type="compositionally biased region" description="Basic and acidic residues" evidence="1">
    <location>
        <begin position="342"/>
        <end position="353"/>
    </location>
</feature>